<feature type="region of interest" description="Disordered" evidence="1">
    <location>
        <begin position="1"/>
        <end position="47"/>
    </location>
</feature>
<proteinExistence type="predicted"/>
<evidence type="ECO:0000313" key="2">
    <source>
        <dbReference type="EMBL" id="CBN75102.1"/>
    </source>
</evidence>
<dbReference type="EMBL" id="FN649751">
    <property type="protein sequence ID" value="CBN75102.1"/>
    <property type="molecule type" value="Genomic_DNA"/>
</dbReference>
<evidence type="ECO:0000313" key="3">
    <source>
        <dbReference type="Proteomes" id="UP000002630"/>
    </source>
</evidence>
<reference evidence="2 3" key="1">
    <citation type="journal article" date="2010" name="Nature">
        <title>The Ectocarpus genome and the independent evolution of multicellularity in brown algae.</title>
        <authorList>
            <person name="Cock J.M."/>
            <person name="Sterck L."/>
            <person name="Rouze P."/>
            <person name="Scornet D."/>
            <person name="Allen A.E."/>
            <person name="Amoutzias G."/>
            <person name="Anthouard V."/>
            <person name="Artiguenave F."/>
            <person name="Aury J.M."/>
            <person name="Badger J.H."/>
            <person name="Beszteri B."/>
            <person name="Billiau K."/>
            <person name="Bonnet E."/>
            <person name="Bothwell J.H."/>
            <person name="Bowler C."/>
            <person name="Boyen C."/>
            <person name="Brownlee C."/>
            <person name="Carrano C.J."/>
            <person name="Charrier B."/>
            <person name="Cho G.Y."/>
            <person name="Coelho S.M."/>
            <person name="Collen J."/>
            <person name="Corre E."/>
            <person name="Da Silva C."/>
            <person name="Delage L."/>
            <person name="Delaroque N."/>
            <person name="Dittami S.M."/>
            <person name="Doulbeau S."/>
            <person name="Elias M."/>
            <person name="Farnham G."/>
            <person name="Gachon C.M."/>
            <person name="Gschloessl B."/>
            <person name="Heesch S."/>
            <person name="Jabbari K."/>
            <person name="Jubin C."/>
            <person name="Kawai H."/>
            <person name="Kimura K."/>
            <person name="Kloareg B."/>
            <person name="Kupper F.C."/>
            <person name="Lang D."/>
            <person name="Le Bail A."/>
            <person name="Leblanc C."/>
            <person name="Lerouge P."/>
            <person name="Lohr M."/>
            <person name="Lopez P.J."/>
            <person name="Martens C."/>
            <person name="Maumus F."/>
            <person name="Michel G."/>
            <person name="Miranda-Saavedra D."/>
            <person name="Morales J."/>
            <person name="Moreau H."/>
            <person name="Motomura T."/>
            <person name="Nagasato C."/>
            <person name="Napoli C.A."/>
            <person name="Nelson D.R."/>
            <person name="Nyvall-Collen P."/>
            <person name="Peters A.F."/>
            <person name="Pommier C."/>
            <person name="Potin P."/>
            <person name="Poulain J."/>
            <person name="Quesneville H."/>
            <person name="Read B."/>
            <person name="Rensing S.A."/>
            <person name="Ritter A."/>
            <person name="Rousvoal S."/>
            <person name="Samanta M."/>
            <person name="Samson G."/>
            <person name="Schroeder D.C."/>
            <person name="Segurens B."/>
            <person name="Strittmatter M."/>
            <person name="Tonon T."/>
            <person name="Tregear J.W."/>
            <person name="Valentin K."/>
            <person name="von Dassow P."/>
            <person name="Yamagishi T."/>
            <person name="Van de Peer Y."/>
            <person name="Wincker P."/>
        </authorList>
    </citation>
    <scope>NUCLEOTIDE SEQUENCE [LARGE SCALE GENOMIC DNA]</scope>
    <source>
        <strain evidence="3">Ec32 / CCAP1310/4</strain>
    </source>
</reference>
<name>D8LS45_ECTSI</name>
<evidence type="ECO:0000256" key="1">
    <source>
        <dbReference type="SAM" id="MobiDB-lite"/>
    </source>
</evidence>
<dbReference type="EMBL" id="FN648927">
    <property type="protein sequence ID" value="CBN75102.1"/>
    <property type="molecule type" value="Genomic_DNA"/>
</dbReference>
<gene>
    <name evidence="2" type="ORF">Esi_0070_0019</name>
</gene>
<organism evidence="2 3">
    <name type="scientific">Ectocarpus siliculosus</name>
    <name type="common">Brown alga</name>
    <name type="synonym">Conferva siliculosa</name>
    <dbReference type="NCBI Taxonomy" id="2880"/>
    <lineage>
        <taxon>Eukaryota</taxon>
        <taxon>Sar</taxon>
        <taxon>Stramenopiles</taxon>
        <taxon>Ochrophyta</taxon>
        <taxon>PX clade</taxon>
        <taxon>Phaeophyceae</taxon>
        <taxon>Ectocarpales</taxon>
        <taxon>Ectocarpaceae</taxon>
        <taxon>Ectocarpus</taxon>
    </lineage>
</organism>
<dbReference type="AlphaFoldDB" id="D8LS45"/>
<accession>D8LS45</accession>
<protein>
    <submittedName>
        <fullName evidence="2">Uncharacterized protein</fullName>
    </submittedName>
</protein>
<sequence length="100" mass="11377">MTPVDMSRAMAGLLRMHQSELEMQSRPSEEERERLQTPPPPPITTKESIVYGLGYETPAELITSYREALGMRPHLDDQHRSQAQEIRDLSQELEQAGGLM</sequence>
<dbReference type="InParanoid" id="D8LS45"/>
<dbReference type="Proteomes" id="UP000002630">
    <property type="component" value="Linkage Group LG26"/>
</dbReference>
<keyword evidence="3" id="KW-1185">Reference proteome</keyword>